<dbReference type="PANTHER" id="PTHR24248">
    <property type="entry name" value="ADRENERGIC RECEPTOR-RELATED G-PROTEIN COUPLED RECEPTOR"/>
    <property type="match status" value="1"/>
</dbReference>
<accession>A0A9J2Q810</accession>
<dbReference type="Pfam" id="PF00001">
    <property type="entry name" value="7tm_1"/>
    <property type="match status" value="1"/>
</dbReference>
<evidence type="ECO:0000256" key="1">
    <source>
        <dbReference type="ARBA" id="ARBA00004651"/>
    </source>
</evidence>
<dbReference type="GO" id="GO:0004930">
    <property type="term" value="F:G protein-coupled receptor activity"/>
    <property type="evidence" value="ECO:0007669"/>
    <property type="project" value="UniProtKB-KW"/>
</dbReference>
<feature type="compositionally biased region" description="Basic and acidic residues" evidence="10">
    <location>
        <begin position="395"/>
        <end position="411"/>
    </location>
</feature>
<reference evidence="14" key="1">
    <citation type="submission" date="2023-03" db="UniProtKB">
        <authorList>
            <consortium name="WormBaseParasite"/>
        </authorList>
    </citation>
    <scope>IDENTIFICATION</scope>
</reference>
<dbReference type="PANTHER" id="PTHR24248:SF125">
    <property type="entry name" value="DOPAMINE D2-LIKE RECEPTOR"/>
    <property type="match status" value="1"/>
</dbReference>
<keyword evidence="8" id="KW-0675">Receptor</keyword>
<evidence type="ECO:0000256" key="7">
    <source>
        <dbReference type="ARBA" id="ARBA00023157"/>
    </source>
</evidence>
<dbReference type="CDD" id="cd14967">
    <property type="entry name" value="7tmA_amine_R-like"/>
    <property type="match status" value="1"/>
</dbReference>
<dbReference type="InterPro" id="IPR017452">
    <property type="entry name" value="GPCR_Rhodpsn_7TM"/>
</dbReference>
<protein>
    <submittedName>
        <fullName evidence="14">G-protein coupled receptors family 1 profile domain-containing protein</fullName>
    </submittedName>
</protein>
<keyword evidence="13" id="KW-1185">Reference proteome</keyword>
<keyword evidence="7" id="KW-1015">Disulfide bond</keyword>
<comment type="subcellular location">
    <subcellularLocation>
        <location evidence="1">Cell membrane</location>
        <topology evidence="1">Multi-pass membrane protein</topology>
    </subcellularLocation>
</comment>
<dbReference type="WBParaSite" id="ALUE_0001837301-mRNA-1">
    <property type="protein sequence ID" value="ALUE_0001837301-mRNA-1"/>
    <property type="gene ID" value="ALUE_0001837301"/>
</dbReference>
<evidence type="ECO:0000313" key="14">
    <source>
        <dbReference type="WBParaSite" id="ALUE_0001837301-mRNA-1"/>
    </source>
</evidence>
<dbReference type="SUPFAM" id="SSF81321">
    <property type="entry name" value="Family A G protein-coupled receptor-like"/>
    <property type="match status" value="2"/>
</dbReference>
<keyword evidence="6 11" id="KW-0472">Membrane</keyword>
<dbReference type="CDD" id="cd00637">
    <property type="entry name" value="7tm_classA_rhodopsin-like"/>
    <property type="match status" value="1"/>
</dbReference>
<dbReference type="Proteomes" id="UP000036681">
    <property type="component" value="Unplaced"/>
</dbReference>
<evidence type="ECO:0000259" key="12">
    <source>
        <dbReference type="PROSITE" id="PS50262"/>
    </source>
</evidence>
<evidence type="ECO:0000256" key="5">
    <source>
        <dbReference type="ARBA" id="ARBA00023040"/>
    </source>
</evidence>
<keyword evidence="2" id="KW-1003">Cell membrane</keyword>
<keyword evidence="5" id="KW-0297">G-protein coupled receptor</keyword>
<evidence type="ECO:0000313" key="13">
    <source>
        <dbReference type="Proteomes" id="UP000036681"/>
    </source>
</evidence>
<evidence type="ECO:0000256" key="6">
    <source>
        <dbReference type="ARBA" id="ARBA00023136"/>
    </source>
</evidence>
<evidence type="ECO:0000256" key="8">
    <source>
        <dbReference type="ARBA" id="ARBA00023170"/>
    </source>
</evidence>
<keyword evidence="3 11" id="KW-0812">Transmembrane</keyword>
<dbReference type="PROSITE" id="PS50262">
    <property type="entry name" value="G_PROTEIN_RECEP_F1_2"/>
    <property type="match status" value="2"/>
</dbReference>
<feature type="domain" description="G-protein coupled receptors family 1 profile" evidence="12">
    <location>
        <begin position="47"/>
        <end position="563"/>
    </location>
</feature>
<feature type="transmembrane region" description="Helical" evidence="11">
    <location>
        <begin position="502"/>
        <end position="524"/>
    </location>
</feature>
<feature type="transmembrane region" description="Helical" evidence="11">
    <location>
        <begin position="544"/>
        <end position="573"/>
    </location>
</feature>
<feature type="transmembrane region" description="Helical" evidence="11">
    <location>
        <begin position="148"/>
        <end position="170"/>
    </location>
</feature>
<feature type="transmembrane region" description="Helical" evidence="11">
    <location>
        <begin position="624"/>
        <end position="648"/>
    </location>
</feature>
<evidence type="ECO:0000256" key="4">
    <source>
        <dbReference type="ARBA" id="ARBA00022989"/>
    </source>
</evidence>
<keyword evidence="4 11" id="KW-1133">Transmembrane helix</keyword>
<dbReference type="InterPro" id="IPR000276">
    <property type="entry name" value="GPCR_Rhodpsn"/>
</dbReference>
<feature type="transmembrane region" description="Helical" evidence="11">
    <location>
        <begin position="104"/>
        <end position="127"/>
    </location>
</feature>
<sequence>MSDASYETQIEVPPTNAITLSDDLDAKLERQWYYLLLSVVPIACILGNCMVVAAVWTTKALQTPTNYLLVSLAVADLVVGTFVMPFSIYLSVNALHWHLPLPVCYFYCVLDVAASTCSIVHLVLISIDRLVAATKPAEYKTVKHRKRVYIAIALAWVFSIGLSLPLGTSLNTKTRHFLVSEHHCGIYSPIYMFCSSIFAFYLPCLVMIFTYSYIFYTLRRRLRAIQLQEMAGGQFVGFGADVGNIANSAMQTVIGVAPSNRNAISWEKPLLKKIEETAAEHASSLNESEREQLQNILDAVQPSSSSSQDTTQCEDLRRRPSVLLGAVTLRPSITENNAFDHGLQVPRPLHVRSMQRRFSETVQTFSERSRQAFLAESEVGTDVMNRRYSYQPESDATRRRSGDHSDNLRVPHEKRRMRRLSNIISEWERPSRSSISHMYSLARRESVYIARRKLAGLKDWALDLLAKLRSKQGIAIRRETRATKLVAIVMVESTVAIWFHNCVFSCVHFFTVVFLVCWLPFFTLNMVKVYKLMFNYWPTDLEVWFHWFTALGYLNSSLNFFIYSAINQVWFLLLKRTHSKVPLPFVVFLVCWLPFFTLNMVKVYKLMFNYWPTDLEVWFHWFTALGYLNSSLNFFIYSAINQVWFLLLKWTHKFRSSFRRLMRYRRSKLRTTWMLPPKESSRPLVKCCACALFKNRSRRVNTKQSFTGGDTPNMVFLARFIRNGRCEIHQLEISILGSPQSIAPDLTGEAVAARDGCHKLSLRGHEKRTTLDFFAFRLCLALLTSCGKI</sequence>
<feature type="transmembrane region" description="Helical" evidence="11">
    <location>
        <begin position="190"/>
        <end position="216"/>
    </location>
</feature>
<dbReference type="GO" id="GO:0005886">
    <property type="term" value="C:plasma membrane"/>
    <property type="evidence" value="ECO:0007669"/>
    <property type="project" value="UniProtKB-SubCell"/>
</dbReference>
<keyword evidence="9" id="KW-0807">Transducer</keyword>
<dbReference type="AlphaFoldDB" id="A0A9J2Q810"/>
<feature type="transmembrane region" description="Helical" evidence="11">
    <location>
        <begin position="585"/>
        <end position="604"/>
    </location>
</feature>
<dbReference type="FunFam" id="1.20.1070.10:FF:000523">
    <property type="entry name" value="5-hydroxytryptamine receptor 2B"/>
    <property type="match status" value="1"/>
</dbReference>
<feature type="transmembrane region" description="Helical" evidence="11">
    <location>
        <begin position="68"/>
        <end position="92"/>
    </location>
</feature>
<evidence type="ECO:0000256" key="3">
    <source>
        <dbReference type="ARBA" id="ARBA00022692"/>
    </source>
</evidence>
<evidence type="ECO:0000256" key="10">
    <source>
        <dbReference type="SAM" id="MobiDB-lite"/>
    </source>
</evidence>
<evidence type="ECO:0000256" key="11">
    <source>
        <dbReference type="SAM" id="Phobius"/>
    </source>
</evidence>
<feature type="region of interest" description="Disordered" evidence="10">
    <location>
        <begin position="390"/>
        <end position="411"/>
    </location>
</feature>
<dbReference type="PRINTS" id="PR00237">
    <property type="entry name" value="GPCRRHODOPSN"/>
</dbReference>
<feature type="domain" description="G-protein coupled receptors family 1 profile" evidence="12">
    <location>
        <begin position="585"/>
        <end position="637"/>
    </location>
</feature>
<evidence type="ECO:0000256" key="9">
    <source>
        <dbReference type="ARBA" id="ARBA00023224"/>
    </source>
</evidence>
<feature type="transmembrane region" description="Helical" evidence="11">
    <location>
        <begin position="32"/>
        <end position="56"/>
    </location>
</feature>
<evidence type="ECO:0000256" key="2">
    <source>
        <dbReference type="ARBA" id="ARBA00022475"/>
    </source>
</evidence>
<organism evidence="13 14">
    <name type="scientific">Ascaris lumbricoides</name>
    <name type="common">Giant roundworm</name>
    <dbReference type="NCBI Taxonomy" id="6252"/>
    <lineage>
        <taxon>Eukaryota</taxon>
        <taxon>Metazoa</taxon>
        <taxon>Ecdysozoa</taxon>
        <taxon>Nematoda</taxon>
        <taxon>Chromadorea</taxon>
        <taxon>Rhabditida</taxon>
        <taxon>Spirurina</taxon>
        <taxon>Ascaridomorpha</taxon>
        <taxon>Ascaridoidea</taxon>
        <taxon>Ascarididae</taxon>
        <taxon>Ascaris</taxon>
    </lineage>
</organism>
<dbReference type="Gene3D" id="1.20.1070.10">
    <property type="entry name" value="Rhodopsin 7-helix transmembrane proteins"/>
    <property type="match status" value="3"/>
</dbReference>
<name>A0A9J2Q810_ASCLU</name>
<proteinExistence type="predicted"/>